<dbReference type="RefSeq" id="WP_121662392.1">
    <property type="nucleotide sequence ID" value="NZ_CP095550.1"/>
</dbReference>
<dbReference type="SUPFAM" id="SSF52821">
    <property type="entry name" value="Rhodanese/Cell cycle control phosphatase"/>
    <property type="match status" value="1"/>
</dbReference>
<keyword evidence="2" id="KW-1185">Reference proteome</keyword>
<organism evidence="1 2">
    <name type="scientific">Metabacillus endolithicus</name>
    <dbReference type="NCBI Taxonomy" id="1535204"/>
    <lineage>
        <taxon>Bacteria</taxon>
        <taxon>Bacillati</taxon>
        <taxon>Bacillota</taxon>
        <taxon>Bacilli</taxon>
        <taxon>Bacillales</taxon>
        <taxon>Bacillaceae</taxon>
        <taxon>Metabacillus</taxon>
    </lineage>
</organism>
<accession>A0ABW5BX97</accession>
<reference evidence="2" key="1">
    <citation type="journal article" date="2019" name="Int. J. Syst. Evol. Microbiol.">
        <title>The Global Catalogue of Microorganisms (GCM) 10K type strain sequencing project: providing services to taxonomists for standard genome sequencing and annotation.</title>
        <authorList>
            <consortium name="The Broad Institute Genomics Platform"/>
            <consortium name="The Broad Institute Genome Sequencing Center for Infectious Disease"/>
            <person name="Wu L."/>
            <person name="Ma J."/>
        </authorList>
    </citation>
    <scope>NUCLEOTIDE SEQUENCE [LARGE SCALE GENOMIC DNA]</scope>
    <source>
        <strain evidence="2">CGMCC 1.15474</strain>
    </source>
</reference>
<proteinExistence type="predicted"/>
<dbReference type="Proteomes" id="UP001597318">
    <property type="component" value="Unassembled WGS sequence"/>
</dbReference>
<comment type="caution">
    <text evidence="1">The sequence shown here is derived from an EMBL/GenBank/DDBJ whole genome shotgun (WGS) entry which is preliminary data.</text>
</comment>
<dbReference type="EMBL" id="JBHUIK010000002">
    <property type="protein sequence ID" value="MFD2214482.1"/>
    <property type="molecule type" value="Genomic_DNA"/>
</dbReference>
<name>A0ABW5BX97_9BACI</name>
<evidence type="ECO:0000313" key="2">
    <source>
        <dbReference type="Proteomes" id="UP001597318"/>
    </source>
</evidence>
<evidence type="ECO:0008006" key="3">
    <source>
        <dbReference type="Google" id="ProtNLM"/>
    </source>
</evidence>
<gene>
    <name evidence="1" type="ORF">ACFSKK_12385</name>
</gene>
<protein>
    <recommendedName>
        <fullName evidence="3">Sulfurtransferase</fullName>
    </recommendedName>
</protein>
<dbReference type="InterPro" id="IPR036873">
    <property type="entry name" value="Rhodanese-like_dom_sf"/>
</dbReference>
<sequence length="121" mass="13813">MLYLIAGIILIVLIGSFLKRSISIKNVPCVDIDHHDQSSQVVDVRDYNNLSTMKNFDSIVIPIAYLRRYFHEIPNKRVHLIAGSQLEKNMGVRFLQKNGFQVTGYSLTECTCTNHSKDMLV</sequence>
<evidence type="ECO:0000313" key="1">
    <source>
        <dbReference type="EMBL" id="MFD2214482.1"/>
    </source>
</evidence>